<gene>
    <name evidence="1" type="ORF">G3580_19010</name>
</gene>
<dbReference type="Proteomes" id="UP000501991">
    <property type="component" value="Chromosome"/>
</dbReference>
<dbReference type="EMBL" id="CP048836">
    <property type="protein sequence ID" value="QID19524.1"/>
    <property type="molecule type" value="Genomic_DNA"/>
</dbReference>
<dbReference type="AlphaFoldDB" id="A0A6C1BB70"/>
<protein>
    <submittedName>
        <fullName evidence="1">Uncharacterized protein</fullName>
    </submittedName>
</protein>
<evidence type="ECO:0000313" key="2">
    <source>
        <dbReference type="Proteomes" id="UP000501991"/>
    </source>
</evidence>
<keyword evidence="2" id="KW-1185">Reference proteome</keyword>
<reference evidence="1 2" key="1">
    <citation type="submission" date="2020-02" db="EMBL/GenBank/DDBJ databases">
        <title>Nitrogenibacter mangrovi gen. nov., sp. nov. isolated from mangrove sediment, a denitrifying betaproteobacterium.</title>
        <authorList>
            <person name="Liao H."/>
            <person name="Tian Y."/>
        </authorList>
    </citation>
    <scope>NUCLEOTIDE SEQUENCE [LARGE SCALE GENOMIC DNA]</scope>
    <source>
        <strain evidence="1 2">M9-3-2</strain>
    </source>
</reference>
<sequence>MQVDTPLMEKYQALFFNENFCEAASTTGLTAYRGEFTLKEGEIADAQGRRKPPERVLKQVVLLTAADKLRLLSGSLDALQDFPLVVEKFGEALDAESRVVLFTVNIDDPFIDTVMAPGWCSSPWCKAWCGPSWPTWPRSKRGTSRARARPTRS</sequence>
<proteinExistence type="predicted"/>
<name>A0A6C1BB70_9RHOO</name>
<dbReference type="RefSeq" id="WP_173768215.1">
    <property type="nucleotide sequence ID" value="NZ_CP048836.1"/>
</dbReference>
<organism evidence="1 2">
    <name type="scientific">Nitrogeniibacter mangrovi</name>
    <dbReference type="NCBI Taxonomy" id="2016596"/>
    <lineage>
        <taxon>Bacteria</taxon>
        <taxon>Pseudomonadati</taxon>
        <taxon>Pseudomonadota</taxon>
        <taxon>Betaproteobacteria</taxon>
        <taxon>Rhodocyclales</taxon>
        <taxon>Zoogloeaceae</taxon>
        <taxon>Nitrogeniibacter</taxon>
    </lineage>
</organism>
<evidence type="ECO:0000313" key="1">
    <source>
        <dbReference type="EMBL" id="QID19524.1"/>
    </source>
</evidence>
<accession>A0A6C1BB70</accession>
<dbReference type="KEGG" id="azq:G3580_19010"/>